<name>A0A5B7HX72_PORTR</name>
<sequence length="80" mass="8868">MTGRCRVKGHRETERKGVRMAHIGELRDKIGQGCYFHDSFPLASLRGVLAVPPVTGRLIYAAGEVSCFMCIRRILGHVEG</sequence>
<dbReference type="EMBL" id="VSRR010038707">
    <property type="protein sequence ID" value="MPC74326.1"/>
    <property type="molecule type" value="Genomic_DNA"/>
</dbReference>
<organism evidence="1 2">
    <name type="scientific">Portunus trituberculatus</name>
    <name type="common">Swimming crab</name>
    <name type="synonym">Neptunus trituberculatus</name>
    <dbReference type="NCBI Taxonomy" id="210409"/>
    <lineage>
        <taxon>Eukaryota</taxon>
        <taxon>Metazoa</taxon>
        <taxon>Ecdysozoa</taxon>
        <taxon>Arthropoda</taxon>
        <taxon>Crustacea</taxon>
        <taxon>Multicrustacea</taxon>
        <taxon>Malacostraca</taxon>
        <taxon>Eumalacostraca</taxon>
        <taxon>Eucarida</taxon>
        <taxon>Decapoda</taxon>
        <taxon>Pleocyemata</taxon>
        <taxon>Brachyura</taxon>
        <taxon>Eubrachyura</taxon>
        <taxon>Portunoidea</taxon>
        <taxon>Portunidae</taxon>
        <taxon>Portuninae</taxon>
        <taxon>Portunus</taxon>
    </lineage>
</organism>
<gene>
    <name evidence="1" type="ORF">E2C01_068683</name>
</gene>
<dbReference type="Proteomes" id="UP000324222">
    <property type="component" value="Unassembled WGS sequence"/>
</dbReference>
<reference evidence="1 2" key="1">
    <citation type="submission" date="2019-05" db="EMBL/GenBank/DDBJ databases">
        <title>Another draft genome of Portunus trituberculatus and its Hox gene families provides insights of decapod evolution.</title>
        <authorList>
            <person name="Jeong J.-H."/>
            <person name="Song I."/>
            <person name="Kim S."/>
            <person name="Choi T."/>
            <person name="Kim D."/>
            <person name="Ryu S."/>
            <person name="Kim W."/>
        </authorList>
    </citation>
    <scope>NUCLEOTIDE SEQUENCE [LARGE SCALE GENOMIC DNA]</scope>
    <source>
        <tissue evidence="1">Muscle</tissue>
    </source>
</reference>
<dbReference type="AlphaFoldDB" id="A0A5B7HX72"/>
<protein>
    <submittedName>
        <fullName evidence="1">Uncharacterized protein</fullName>
    </submittedName>
</protein>
<accession>A0A5B7HX72</accession>
<evidence type="ECO:0000313" key="1">
    <source>
        <dbReference type="EMBL" id="MPC74326.1"/>
    </source>
</evidence>
<keyword evidence="2" id="KW-1185">Reference proteome</keyword>
<evidence type="ECO:0000313" key="2">
    <source>
        <dbReference type="Proteomes" id="UP000324222"/>
    </source>
</evidence>
<proteinExistence type="predicted"/>
<comment type="caution">
    <text evidence="1">The sequence shown here is derived from an EMBL/GenBank/DDBJ whole genome shotgun (WGS) entry which is preliminary data.</text>
</comment>